<dbReference type="GeneID" id="93676556"/>
<proteinExistence type="predicted"/>
<reference evidence="1 2" key="2">
    <citation type="submission" date="2018-03" db="EMBL/GenBank/DDBJ databases">
        <title>Draft genome of Pseudomonas putida strain KH-21-114.</title>
        <authorList>
            <person name="Yoshizawa S."/>
            <person name="Khan N.H."/>
            <person name="Nishimura M."/>
            <person name="Chiura H.X."/>
            <person name="Ogura Y."/>
            <person name="Hayashi T."/>
            <person name="Kogure K."/>
        </authorList>
    </citation>
    <scope>NUCLEOTIDE SEQUENCE [LARGE SCALE GENOMIC DNA]</scope>
    <source>
        <strain evidence="1 2">KH-21-114</strain>
    </source>
</reference>
<comment type="caution">
    <text evidence="1">The sequence shown here is derived from an EMBL/GenBank/DDBJ whole genome shotgun (WGS) entry which is preliminary data.</text>
</comment>
<accession>A0A0P7CZC1</accession>
<evidence type="ECO:0000313" key="1">
    <source>
        <dbReference type="EMBL" id="POG09374.1"/>
    </source>
</evidence>
<dbReference type="RefSeq" id="WP_023628765.1">
    <property type="nucleotide sequence ID" value="NZ_ABUNEW020000033.1"/>
</dbReference>
<protein>
    <submittedName>
        <fullName evidence="1">Uncharacterized protein</fullName>
    </submittedName>
</protein>
<dbReference type="AlphaFoldDB" id="A0A0P7CZC1"/>
<reference evidence="1 2" key="1">
    <citation type="submission" date="2016-08" db="EMBL/GenBank/DDBJ databases">
        <authorList>
            <person name="Seilhamer J.J."/>
        </authorList>
    </citation>
    <scope>NUCLEOTIDE SEQUENCE [LARGE SCALE GENOMIC DNA]</scope>
    <source>
        <strain evidence="1 2">KH-21-114</strain>
    </source>
</reference>
<sequence>MMNPASISQFAGTLCLYLMNCSVALATAYGLGSIFKAPLAEIALQGSVYSAYALGTVGTLNLLVLIASAMRGQPRQLGEGS</sequence>
<dbReference type="OrthoDB" id="6981973at2"/>
<dbReference type="EMBL" id="MINH01000019">
    <property type="protein sequence ID" value="POG09374.1"/>
    <property type="molecule type" value="Genomic_DNA"/>
</dbReference>
<organism evidence="1 2">
    <name type="scientific">Pseudomonas putida</name>
    <name type="common">Arthrobacter siderocapsulatus</name>
    <dbReference type="NCBI Taxonomy" id="303"/>
    <lineage>
        <taxon>Bacteria</taxon>
        <taxon>Pseudomonadati</taxon>
        <taxon>Pseudomonadota</taxon>
        <taxon>Gammaproteobacteria</taxon>
        <taxon>Pseudomonadales</taxon>
        <taxon>Pseudomonadaceae</taxon>
        <taxon>Pseudomonas</taxon>
    </lineage>
</organism>
<name>A0A0P7CZC1_PSEPU</name>
<gene>
    <name evidence="1" type="ORF">BGP84_06385</name>
</gene>
<evidence type="ECO:0000313" key="2">
    <source>
        <dbReference type="Proteomes" id="UP000237230"/>
    </source>
</evidence>
<dbReference type="Proteomes" id="UP000237230">
    <property type="component" value="Unassembled WGS sequence"/>
</dbReference>